<dbReference type="EMBL" id="CAUJNA010003215">
    <property type="protein sequence ID" value="CAJ1395925.1"/>
    <property type="molecule type" value="Genomic_DNA"/>
</dbReference>
<dbReference type="Proteomes" id="UP001178507">
    <property type="component" value="Unassembled WGS sequence"/>
</dbReference>
<proteinExistence type="predicted"/>
<evidence type="ECO:0000313" key="2">
    <source>
        <dbReference type="EMBL" id="CAJ1395925.1"/>
    </source>
</evidence>
<sequence>PNWLGPSLWGHVAGMLEAGEEEELLAKHRTAPPLRIAVAVAVVAAVALVAATALAAEKAWLEPKQERWPEAWEKLPGMEEMVRAQRLQLRHLETQDPWTTTECVIDAVQAMSYLGNAVIYLWRAIQFECPDQDVGCAENVGAYMAAVSWVGAYVSMAANACAQAPNPGAACGAQWATLTANLAELAAVGAAVSDNCDFSSHWAKPHEEEEEEEILEKFIPGAGPVKEAKAKSEAKVKADLDKAACGMDVTNSLSYLVREVLQIREAVHSCPEPRECAMSILSVLASFGWIIRFGALTAVDCPSKEDQPVACTADIADLFAATIGIPTQGLGVGMDC</sequence>
<evidence type="ECO:0000256" key="1">
    <source>
        <dbReference type="SAM" id="Phobius"/>
    </source>
</evidence>
<keyword evidence="1" id="KW-0472">Membrane</keyword>
<keyword evidence="3" id="KW-1185">Reference proteome</keyword>
<reference evidence="2" key="1">
    <citation type="submission" date="2023-08" db="EMBL/GenBank/DDBJ databases">
        <authorList>
            <person name="Chen Y."/>
            <person name="Shah S."/>
            <person name="Dougan E. K."/>
            <person name="Thang M."/>
            <person name="Chan C."/>
        </authorList>
    </citation>
    <scope>NUCLEOTIDE SEQUENCE</scope>
</reference>
<name>A0AA36IZW1_9DINO</name>
<organism evidence="2 3">
    <name type="scientific">Effrenium voratum</name>
    <dbReference type="NCBI Taxonomy" id="2562239"/>
    <lineage>
        <taxon>Eukaryota</taxon>
        <taxon>Sar</taxon>
        <taxon>Alveolata</taxon>
        <taxon>Dinophyceae</taxon>
        <taxon>Suessiales</taxon>
        <taxon>Symbiodiniaceae</taxon>
        <taxon>Effrenium</taxon>
    </lineage>
</organism>
<feature type="transmembrane region" description="Helical" evidence="1">
    <location>
        <begin position="34"/>
        <end position="56"/>
    </location>
</feature>
<evidence type="ECO:0000313" key="3">
    <source>
        <dbReference type="Proteomes" id="UP001178507"/>
    </source>
</evidence>
<dbReference type="AlphaFoldDB" id="A0AA36IZW1"/>
<gene>
    <name evidence="2" type="ORF">EVOR1521_LOCUS20242</name>
</gene>
<keyword evidence="1" id="KW-1133">Transmembrane helix</keyword>
<feature type="non-terminal residue" evidence="2">
    <location>
        <position position="1"/>
    </location>
</feature>
<keyword evidence="1" id="KW-0812">Transmembrane</keyword>
<protein>
    <submittedName>
        <fullName evidence="2">Uncharacterized protein</fullName>
    </submittedName>
</protein>
<accession>A0AA36IZW1</accession>
<comment type="caution">
    <text evidence="2">The sequence shown here is derived from an EMBL/GenBank/DDBJ whole genome shotgun (WGS) entry which is preliminary data.</text>
</comment>